<evidence type="ECO:0000313" key="1">
    <source>
        <dbReference type="EMBL" id="MCB8880083.1"/>
    </source>
</evidence>
<sequence>MTEQLEKTKLPFLAEAMTAKQRMIINLLDAGYALPENAEALADFILQREANILDTARRAVDALGGSYPADDEHGEGYDEALGDVIQELEKIGAKDRYLRGQEFVG</sequence>
<name>A0A964E3M0_9PROT</name>
<dbReference type="AlphaFoldDB" id="A0A964E3M0"/>
<dbReference type="RefSeq" id="WP_227306690.1">
    <property type="nucleotide sequence ID" value="NZ_JAESVA010000002.1"/>
</dbReference>
<dbReference type="Proteomes" id="UP000721844">
    <property type="component" value="Unassembled WGS sequence"/>
</dbReference>
<dbReference type="EMBL" id="JAESVA010000002">
    <property type="protein sequence ID" value="MCB8880083.1"/>
    <property type="molecule type" value="Genomic_DNA"/>
</dbReference>
<keyword evidence="2" id="KW-1185">Reference proteome</keyword>
<proteinExistence type="predicted"/>
<protein>
    <submittedName>
        <fullName evidence="1">Uncharacterized protein</fullName>
    </submittedName>
</protein>
<gene>
    <name evidence="1" type="ORF">ACELLULO517_07540</name>
</gene>
<accession>A0A964E3M0</accession>
<comment type="caution">
    <text evidence="1">The sequence shown here is derived from an EMBL/GenBank/DDBJ whole genome shotgun (WGS) entry which is preliminary data.</text>
</comment>
<organism evidence="1 2">
    <name type="scientific">Acidisoma cellulosilyticum</name>
    <dbReference type="NCBI Taxonomy" id="2802395"/>
    <lineage>
        <taxon>Bacteria</taxon>
        <taxon>Pseudomonadati</taxon>
        <taxon>Pseudomonadota</taxon>
        <taxon>Alphaproteobacteria</taxon>
        <taxon>Acetobacterales</taxon>
        <taxon>Acidocellaceae</taxon>
        <taxon>Acidisoma</taxon>
    </lineage>
</organism>
<reference evidence="1 2" key="1">
    <citation type="journal article" date="2021" name="Microorganisms">
        <title>Acidisoma silvae sp. nov. and Acidisomacellulosilytica sp. nov., Two Acidophilic Bacteria Isolated from Decaying Wood, Hydrolyzing Cellulose and Producing Poly-3-hydroxybutyrate.</title>
        <authorList>
            <person name="Mieszkin S."/>
            <person name="Pouder E."/>
            <person name="Uroz S."/>
            <person name="Simon-Colin C."/>
            <person name="Alain K."/>
        </authorList>
    </citation>
    <scope>NUCLEOTIDE SEQUENCE [LARGE SCALE GENOMIC DNA]</scope>
    <source>
        <strain evidence="1 2">HW T5.17</strain>
    </source>
</reference>
<evidence type="ECO:0000313" key="2">
    <source>
        <dbReference type="Proteomes" id="UP000721844"/>
    </source>
</evidence>